<evidence type="ECO:0000256" key="2">
    <source>
        <dbReference type="SAM" id="SignalP"/>
    </source>
</evidence>
<feature type="chain" id="PRO_5045976676" description="Tfp pilus assembly protein, major pilin PilA" evidence="2">
    <location>
        <begin position="33"/>
        <end position="365"/>
    </location>
</feature>
<dbReference type="Proteomes" id="UP001236415">
    <property type="component" value="Chromosome"/>
</dbReference>
<dbReference type="PROSITE" id="PS51257">
    <property type="entry name" value="PROKAR_LIPOPROTEIN"/>
    <property type="match status" value="1"/>
</dbReference>
<feature type="signal peptide" evidence="2">
    <location>
        <begin position="1"/>
        <end position="32"/>
    </location>
</feature>
<evidence type="ECO:0000256" key="1">
    <source>
        <dbReference type="SAM" id="MobiDB-lite"/>
    </source>
</evidence>
<feature type="compositionally biased region" description="Low complexity" evidence="1">
    <location>
        <begin position="190"/>
        <end position="206"/>
    </location>
</feature>
<feature type="compositionally biased region" description="Basic and acidic residues" evidence="1">
    <location>
        <begin position="37"/>
        <end position="46"/>
    </location>
</feature>
<dbReference type="Gene3D" id="3.40.1000.10">
    <property type="entry name" value="Mog1/PsbP, alpha/beta/alpha sandwich"/>
    <property type="match status" value="2"/>
</dbReference>
<proteinExistence type="predicted"/>
<dbReference type="RefSeq" id="WP_285745151.1">
    <property type="nucleotide sequence ID" value="NZ_CP127162.1"/>
</dbReference>
<evidence type="ECO:0000313" key="3">
    <source>
        <dbReference type="EMBL" id="WIV19190.1"/>
    </source>
</evidence>
<evidence type="ECO:0008006" key="5">
    <source>
        <dbReference type="Google" id="ProtNLM"/>
    </source>
</evidence>
<protein>
    <recommendedName>
        <fullName evidence="5">Tfp pilus assembly protein, major pilin PilA</fullName>
    </recommendedName>
</protein>
<evidence type="ECO:0000313" key="4">
    <source>
        <dbReference type="Proteomes" id="UP001236415"/>
    </source>
</evidence>
<reference evidence="3 4" key="1">
    <citation type="submission" date="2023-06" db="EMBL/GenBank/DDBJ databases">
        <title>Paenibacillus polygonum sp. nov., an endophytic bacterium, isolated from Polygonum lapathifolium L. in Nanji Wetland National Nature Reserve, South of Poyang Lake, Jiangxi Province, China.</title>
        <authorList>
            <person name="Yu Z."/>
        </authorList>
    </citation>
    <scope>NUCLEOTIDE SEQUENCE [LARGE SCALE GENOMIC DNA]</scope>
    <source>
        <strain evidence="3 4">C31</strain>
    </source>
</reference>
<gene>
    <name evidence="3" type="ORF">QPK24_23230</name>
</gene>
<name>A0ABY8X1A1_9BACL</name>
<dbReference type="EMBL" id="CP127162">
    <property type="protein sequence ID" value="WIV19190.1"/>
    <property type="molecule type" value="Genomic_DNA"/>
</dbReference>
<feature type="region of interest" description="Disordered" evidence="1">
    <location>
        <begin position="190"/>
        <end position="226"/>
    </location>
</feature>
<accession>A0ABY8X1A1</accession>
<sequence>MRKQSKRSTGKVLIILLISVLFISACSSSNNANDTSGDDKEEKTFTSKDGQVELTVNKGWVEDPPLNEQAILAVSERKNEKYAIVNSLLKSNMADGATLDDFKAIFMSNIDLSITNAEESNNKTINVDSTEAQLFEITGEAQKVKVHYLVALLEKGGSFYQIITWSTQSKFEANKEELLQAIESFKVIKETPTTPASTSTSPPESTDPNNKDDQNTELTTLTSDDKKAEITIPATMSYEMELSPDADIQASRMQQEEYMMVLRESKDTFADNFTLTDYSTAVTDSMSQTLLNATLTDPKEMEVNGQPAVQYELSGEIDKIKISYLITLVETEGNFTQLLFWTLQNQMDEKRDMFINAASTFKEVQ</sequence>
<keyword evidence="4" id="KW-1185">Reference proteome</keyword>
<organism evidence="3 4">
    <name type="scientific">Paenibacillus polygoni</name>
    <dbReference type="NCBI Taxonomy" id="3050112"/>
    <lineage>
        <taxon>Bacteria</taxon>
        <taxon>Bacillati</taxon>
        <taxon>Bacillota</taxon>
        <taxon>Bacilli</taxon>
        <taxon>Bacillales</taxon>
        <taxon>Paenibacillaceae</taxon>
        <taxon>Paenibacillus</taxon>
    </lineage>
</organism>
<keyword evidence="2" id="KW-0732">Signal</keyword>
<feature type="region of interest" description="Disordered" evidence="1">
    <location>
        <begin position="29"/>
        <end position="48"/>
    </location>
</feature>